<keyword evidence="1" id="KW-0812">Transmembrane</keyword>
<keyword evidence="1" id="KW-0472">Membrane</keyword>
<name>A0A518CRQ8_9PLAN</name>
<dbReference type="InterPro" id="IPR000601">
    <property type="entry name" value="PKD_dom"/>
</dbReference>
<evidence type="ECO:0000313" key="4">
    <source>
        <dbReference type="Proteomes" id="UP000317178"/>
    </source>
</evidence>
<dbReference type="CDD" id="cd00146">
    <property type="entry name" value="PKD"/>
    <property type="match status" value="1"/>
</dbReference>
<feature type="domain" description="PKD" evidence="2">
    <location>
        <begin position="196"/>
        <end position="283"/>
    </location>
</feature>
<gene>
    <name evidence="3" type="ORF">Pla110_36490</name>
</gene>
<dbReference type="InterPro" id="IPR022409">
    <property type="entry name" value="PKD/Chitinase_dom"/>
</dbReference>
<dbReference type="PROSITE" id="PS00409">
    <property type="entry name" value="PROKAR_NTER_METHYL"/>
    <property type="match status" value="1"/>
</dbReference>
<sequence>MNKRHQTTRNFSSRKAGLSLLEVVMSTLLISILMLTALRTVGASFRAEFFTAQQTQAMLFAEDLLSEIIQMEYEEPVDPVSFGRETGEVGTNRTTWDDVDDYNGWTSSPLQYQDGTEIPDTSSWTRAVSVQFVLADSPDTTTNDDEGLKKITVTISKNNVVLGSLSVLQSKAWINTIPDPNNNLSTGSKPSVNQSPIAVASASPTSGTSSVNVQFDATNSSDSDGDSITFSWDYGDGSSGTGSKPSHTFTNGTGSTLVRIVTLTASDSSGAQATKTLTITINP</sequence>
<dbReference type="RefSeq" id="WP_144997637.1">
    <property type="nucleotide sequence ID" value="NZ_CP036281.1"/>
</dbReference>
<proteinExistence type="predicted"/>
<dbReference type="SUPFAM" id="SSF49299">
    <property type="entry name" value="PKD domain"/>
    <property type="match status" value="1"/>
</dbReference>
<evidence type="ECO:0000259" key="2">
    <source>
        <dbReference type="PROSITE" id="PS50093"/>
    </source>
</evidence>
<reference evidence="3 4" key="1">
    <citation type="submission" date="2019-02" db="EMBL/GenBank/DDBJ databases">
        <title>Deep-cultivation of Planctomycetes and their phenomic and genomic characterization uncovers novel biology.</title>
        <authorList>
            <person name="Wiegand S."/>
            <person name="Jogler M."/>
            <person name="Boedeker C."/>
            <person name="Pinto D."/>
            <person name="Vollmers J."/>
            <person name="Rivas-Marin E."/>
            <person name="Kohn T."/>
            <person name="Peeters S.H."/>
            <person name="Heuer A."/>
            <person name="Rast P."/>
            <person name="Oberbeckmann S."/>
            <person name="Bunk B."/>
            <person name="Jeske O."/>
            <person name="Meyerdierks A."/>
            <person name="Storesund J.E."/>
            <person name="Kallscheuer N."/>
            <person name="Luecker S."/>
            <person name="Lage O.M."/>
            <person name="Pohl T."/>
            <person name="Merkel B.J."/>
            <person name="Hornburger P."/>
            <person name="Mueller R.-W."/>
            <person name="Bruemmer F."/>
            <person name="Labrenz M."/>
            <person name="Spormann A.M."/>
            <person name="Op den Camp H."/>
            <person name="Overmann J."/>
            <person name="Amann R."/>
            <person name="Jetten M.S.M."/>
            <person name="Mascher T."/>
            <person name="Medema M.H."/>
            <person name="Devos D.P."/>
            <person name="Kaster A.-K."/>
            <person name="Ovreas L."/>
            <person name="Rohde M."/>
            <person name="Galperin M.Y."/>
            <person name="Jogler C."/>
        </authorList>
    </citation>
    <scope>NUCLEOTIDE SEQUENCE [LARGE SCALE GENOMIC DNA]</scope>
    <source>
        <strain evidence="3 4">Pla110</strain>
    </source>
</reference>
<evidence type="ECO:0000313" key="3">
    <source>
        <dbReference type="EMBL" id="QDU81898.1"/>
    </source>
</evidence>
<dbReference type="AlphaFoldDB" id="A0A518CRQ8"/>
<dbReference type="SMART" id="SM00089">
    <property type="entry name" value="PKD"/>
    <property type="match status" value="1"/>
</dbReference>
<keyword evidence="3" id="KW-0378">Hydrolase</keyword>
<dbReference type="EC" id="3.4.24.3" evidence="3"/>
<organism evidence="3 4">
    <name type="scientific">Polystyrenella longa</name>
    <dbReference type="NCBI Taxonomy" id="2528007"/>
    <lineage>
        <taxon>Bacteria</taxon>
        <taxon>Pseudomonadati</taxon>
        <taxon>Planctomycetota</taxon>
        <taxon>Planctomycetia</taxon>
        <taxon>Planctomycetales</taxon>
        <taxon>Planctomycetaceae</taxon>
        <taxon>Polystyrenella</taxon>
    </lineage>
</organism>
<evidence type="ECO:0000256" key="1">
    <source>
        <dbReference type="SAM" id="Phobius"/>
    </source>
</evidence>
<feature type="transmembrane region" description="Helical" evidence="1">
    <location>
        <begin position="20"/>
        <end position="38"/>
    </location>
</feature>
<dbReference type="InterPro" id="IPR013783">
    <property type="entry name" value="Ig-like_fold"/>
</dbReference>
<dbReference type="InterPro" id="IPR035986">
    <property type="entry name" value="PKD_dom_sf"/>
</dbReference>
<dbReference type="KEGG" id="plon:Pla110_36490"/>
<accession>A0A518CRQ8</accession>
<keyword evidence="4" id="KW-1185">Reference proteome</keyword>
<dbReference type="Gene3D" id="2.60.40.10">
    <property type="entry name" value="Immunoglobulins"/>
    <property type="match status" value="1"/>
</dbReference>
<dbReference type="EMBL" id="CP036281">
    <property type="protein sequence ID" value="QDU81898.1"/>
    <property type="molecule type" value="Genomic_DNA"/>
</dbReference>
<keyword evidence="1" id="KW-1133">Transmembrane helix</keyword>
<dbReference type="OrthoDB" id="260065at2"/>
<dbReference type="Pfam" id="PF18911">
    <property type="entry name" value="PKD_4"/>
    <property type="match status" value="1"/>
</dbReference>
<dbReference type="GO" id="GO:0004222">
    <property type="term" value="F:metalloendopeptidase activity"/>
    <property type="evidence" value="ECO:0007669"/>
    <property type="project" value="UniProtKB-EC"/>
</dbReference>
<dbReference type="PROSITE" id="PS50093">
    <property type="entry name" value="PKD"/>
    <property type="match status" value="1"/>
</dbReference>
<protein>
    <submittedName>
        <fullName evidence="3">Microbial collagenase</fullName>
        <ecNumber evidence="3">3.4.24.3</ecNumber>
    </submittedName>
</protein>
<dbReference type="Proteomes" id="UP000317178">
    <property type="component" value="Chromosome"/>
</dbReference>
<dbReference type="InterPro" id="IPR012902">
    <property type="entry name" value="N_methyl_site"/>
</dbReference>